<proteinExistence type="predicted"/>
<name>A0ABN7VIY0_GIGMA</name>
<gene>
    <name evidence="2" type="ORF">GMARGA_LOCUS19150</name>
</gene>
<reference evidence="2 3" key="1">
    <citation type="submission" date="2021-06" db="EMBL/GenBank/DDBJ databases">
        <authorList>
            <person name="Kallberg Y."/>
            <person name="Tangrot J."/>
            <person name="Rosling A."/>
        </authorList>
    </citation>
    <scope>NUCLEOTIDE SEQUENCE [LARGE SCALE GENOMIC DNA]</scope>
    <source>
        <strain evidence="2 3">120-4 pot B 10/14</strain>
    </source>
</reference>
<evidence type="ECO:0000313" key="3">
    <source>
        <dbReference type="Proteomes" id="UP000789901"/>
    </source>
</evidence>
<organism evidence="2 3">
    <name type="scientific">Gigaspora margarita</name>
    <dbReference type="NCBI Taxonomy" id="4874"/>
    <lineage>
        <taxon>Eukaryota</taxon>
        <taxon>Fungi</taxon>
        <taxon>Fungi incertae sedis</taxon>
        <taxon>Mucoromycota</taxon>
        <taxon>Glomeromycotina</taxon>
        <taxon>Glomeromycetes</taxon>
        <taxon>Diversisporales</taxon>
        <taxon>Gigasporaceae</taxon>
        <taxon>Gigaspora</taxon>
    </lineage>
</organism>
<sequence length="110" mass="12421">EYEFVKHKLRMKEKKFPAFENNRLEDTDVAGKDQNRMQYKPQLKNKREIVGSIIPRVGYWAPSINLVNWAKGDKNVNCASGSNESLASNSESSSSSNKGYSESFELLGDS</sequence>
<evidence type="ECO:0000313" key="2">
    <source>
        <dbReference type="EMBL" id="CAG8776614.1"/>
    </source>
</evidence>
<accession>A0ABN7VIY0</accession>
<dbReference type="EMBL" id="CAJVQB010015789">
    <property type="protein sequence ID" value="CAG8776614.1"/>
    <property type="molecule type" value="Genomic_DNA"/>
</dbReference>
<feature type="compositionally biased region" description="Low complexity" evidence="1">
    <location>
        <begin position="80"/>
        <end position="103"/>
    </location>
</feature>
<evidence type="ECO:0000256" key="1">
    <source>
        <dbReference type="SAM" id="MobiDB-lite"/>
    </source>
</evidence>
<dbReference type="Proteomes" id="UP000789901">
    <property type="component" value="Unassembled WGS sequence"/>
</dbReference>
<protein>
    <submittedName>
        <fullName evidence="2">40249_t:CDS:1</fullName>
    </submittedName>
</protein>
<feature type="non-terminal residue" evidence="2">
    <location>
        <position position="1"/>
    </location>
</feature>
<comment type="caution">
    <text evidence="2">The sequence shown here is derived from an EMBL/GenBank/DDBJ whole genome shotgun (WGS) entry which is preliminary data.</text>
</comment>
<feature type="region of interest" description="Disordered" evidence="1">
    <location>
        <begin position="80"/>
        <end position="110"/>
    </location>
</feature>
<keyword evidence="3" id="KW-1185">Reference proteome</keyword>